<dbReference type="Gene3D" id="3.40.50.720">
    <property type="entry name" value="NAD(P)-binding Rossmann-like Domain"/>
    <property type="match status" value="1"/>
</dbReference>
<comment type="caution">
    <text evidence="2">The sequence shown here is derived from an EMBL/GenBank/DDBJ whole genome shotgun (WGS) entry which is preliminary data.</text>
</comment>
<protein>
    <submittedName>
        <fullName evidence="2">FkbM family methyltransferase</fullName>
    </submittedName>
</protein>
<dbReference type="AlphaFoldDB" id="A0A2V2YZM0"/>
<dbReference type="Pfam" id="PF05050">
    <property type="entry name" value="Methyltransf_21"/>
    <property type="match status" value="1"/>
</dbReference>
<dbReference type="Proteomes" id="UP000246635">
    <property type="component" value="Unassembled WGS sequence"/>
</dbReference>
<evidence type="ECO:0000313" key="2">
    <source>
        <dbReference type="EMBL" id="PWW08325.1"/>
    </source>
</evidence>
<evidence type="ECO:0000313" key="3">
    <source>
        <dbReference type="Proteomes" id="UP000246635"/>
    </source>
</evidence>
<dbReference type="SUPFAM" id="SSF53335">
    <property type="entry name" value="S-adenosyl-L-methionine-dependent methyltransferases"/>
    <property type="match status" value="1"/>
</dbReference>
<dbReference type="NCBIfam" id="TIGR01444">
    <property type="entry name" value="fkbM_fam"/>
    <property type="match status" value="1"/>
</dbReference>
<dbReference type="GO" id="GO:0008168">
    <property type="term" value="F:methyltransferase activity"/>
    <property type="evidence" value="ECO:0007669"/>
    <property type="project" value="UniProtKB-KW"/>
</dbReference>
<dbReference type="InterPro" id="IPR029063">
    <property type="entry name" value="SAM-dependent_MTases_sf"/>
</dbReference>
<gene>
    <name evidence="2" type="ORF">DFQ01_10146</name>
</gene>
<dbReference type="GO" id="GO:0032259">
    <property type="term" value="P:methylation"/>
    <property type="evidence" value="ECO:0007669"/>
    <property type="project" value="UniProtKB-KW"/>
</dbReference>
<keyword evidence="2" id="KW-0489">Methyltransferase</keyword>
<sequence length="364" mass="42085">MNRFFKLSQEIYANLADPLSRALFVARMQYNLTKSHKYLVDMVELSPSFTGKDSISKLFGERLRRINELDNARLIIYGAGWYCRYLLDLFFGKVDWHAVCDKDSNKHGTIFCNLPVISPEELMANHKNDYVVISSPLIYEEVYKELEMSGFPVDQIIFEDLRPQFNRGPQFQWDTKNQYFEAPIMTPQPNEVFIDAGCYDCETSLLFREWCGGNYDKIYAFEPDPTSFRNCQSIINQEQIHNIELLNAGAWSCDDRLQFDARGDVGSLIDSGGATSIHVRSIDSVLQGARATFIKMDIEGAELEALRGARETIIKHHPRLAVCVYHKLEDILEIQLYLQSLVPNYKFYLRHYSNNWTDTVLYAV</sequence>
<feature type="domain" description="Methyltransferase FkbM" evidence="1">
    <location>
        <begin position="212"/>
        <end position="339"/>
    </location>
</feature>
<reference evidence="2 3" key="1">
    <citation type="submission" date="2018-05" db="EMBL/GenBank/DDBJ databases">
        <title>Genomic Encyclopedia of Type Strains, Phase III (KMG-III): the genomes of soil and plant-associated and newly described type strains.</title>
        <authorList>
            <person name="Whitman W."/>
        </authorList>
    </citation>
    <scope>NUCLEOTIDE SEQUENCE [LARGE SCALE GENOMIC DNA]</scope>
    <source>
        <strain evidence="2 3">CECT 5696</strain>
    </source>
</reference>
<name>A0A2V2YZM0_9BACL</name>
<organism evidence="2 3">
    <name type="scientific">Paenibacillus cellulosilyticus</name>
    <dbReference type="NCBI Taxonomy" id="375489"/>
    <lineage>
        <taxon>Bacteria</taxon>
        <taxon>Bacillati</taxon>
        <taxon>Bacillota</taxon>
        <taxon>Bacilli</taxon>
        <taxon>Bacillales</taxon>
        <taxon>Paenibacillaceae</taxon>
        <taxon>Paenibacillus</taxon>
    </lineage>
</organism>
<dbReference type="InterPro" id="IPR006342">
    <property type="entry name" value="FkbM_mtfrase"/>
</dbReference>
<evidence type="ECO:0000259" key="1">
    <source>
        <dbReference type="Pfam" id="PF05050"/>
    </source>
</evidence>
<keyword evidence="3" id="KW-1185">Reference proteome</keyword>
<accession>A0A2V2YZM0</accession>
<keyword evidence="2" id="KW-0808">Transferase</keyword>
<proteinExistence type="predicted"/>
<dbReference type="Gene3D" id="3.40.50.150">
    <property type="entry name" value="Vaccinia Virus protein VP39"/>
    <property type="match status" value="1"/>
</dbReference>
<dbReference type="EMBL" id="QGTQ01000001">
    <property type="protein sequence ID" value="PWW08325.1"/>
    <property type="molecule type" value="Genomic_DNA"/>
</dbReference>